<dbReference type="InterPro" id="IPR016195">
    <property type="entry name" value="Pol/histidinol_Pase-like"/>
</dbReference>
<dbReference type="Pfam" id="PF07733">
    <property type="entry name" value="DNA_pol3_alpha"/>
    <property type="match status" value="1"/>
</dbReference>
<gene>
    <name evidence="8" type="ORF">CVU82_02665</name>
</gene>
<dbReference type="Pfam" id="PF14579">
    <property type="entry name" value="HHH_6"/>
    <property type="match status" value="1"/>
</dbReference>
<dbReference type="NCBIfam" id="TIGR00594">
    <property type="entry name" value="polc"/>
    <property type="match status" value="1"/>
</dbReference>
<dbReference type="InterPro" id="IPR011708">
    <property type="entry name" value="DNA_pol3_alpha_NTPase_dom"/>
</dbReference>
<dbReference type="Pfam" id="PF17657">
    <property type="entry name" value="DNA_pol3_finger"/>
    <property type="match status" value="1"/>
</dbReference>
<dbReference type="PANTHER" id="PTHR32294:SF0">
    <property type="entry name" value="DNA POLYMERASE III SUBUNIT ALPHA"/>
    <property type="match status" value="1"/>
</dbReference>
<keyword evidence="5" id="KW-0239">DNA-directed DNA polymerase</keyword>
<proteinExistence type="predicted"/>
<keyword evidence="3" id="KW-0548">Nucleotidyltransferase</keyword>
<dbReference type="CDD" id="cd04485">
    <property type="entry name" value="DnaE_OBF"/>
    <property type="match status" value="1"/>
</dbReference>
<comment type="catalytic activity">
    <reaction evidence="6">
        <text>DNA(n) + a 2'-deoxyribonucleoside 5'-triphosphate = DNA(n+1) + diphosphate</text>
        <dbReference type="Rhea" id="RHEA:22508"/>
        <dbReference type="Rhea" id="RHEA-COMP:17339"/>
        <dbReference type="Rhea" id="RHEA-COMP:17340"/>
        <dbReference type="ChEBI" id="CHEBI:33019"/>
        <dbReference type="ChEBI" id="CHEBI:61560"/>
        <dbReference type="ChEBI" id="CHEBI:173112"/>
        <dbReference type="EC" id="2.7.7.7"/>
    </reaction>
</comment>
<protein>
    <recommendedName>
        <fullName evidence="1">DNA-directed DNA polymerase</fullName>
        <ecNumber evidence="1">2.7.7.7</ecNumber>
    </recommendedName>
</protein>
<dbReference type="CDD" id="cd12113">
    <property type="entry name" value="PHP_PolIIIA_DnaE3"/>
    <property type="match status" value="1"/>
</dbReference>
<dbReference type="NCBIfam" id="NF004226">
    <property type="entry name" value="PRK05673.1"/>
    <property type="match status" value="1"/>
</dbReference>
<dbReference type="Pfam" id="PF02811">
    <property type="entry name" value="PHP"/>
    <property type="match status" value="1"/>
</dbReference>
<dbReference type="NCBIfam" id="NF005298">
    <property type="entry name" value="PRK06826.1"/>
    <property type="match status" value="1"/>
</dbReference>
<dbReference type="InterPro" id="IPR041931">
    <property type="entry name" value="DNA_pol3_alpha_thumb_dom"/>
</dbReference>
<evidence type="ECO:0000256" key="6">
    <source>
        <dbReference type="ARBA" id="ARBA00049244"/>
    </source>
</evidence>
<dbReference type="SMART" id="SM00481">
    <property type="entry name" value="POLIIIAc"/>
    <property type="match status" value="1"/>
</dbReference>
<dbReference type="SUPFAM" id="SSF89550">
    <property type="entry name" value="PHP domain-like"/>
    <property type="match status" value="1"/>
</dbReference>
<dbReference type="InterPro" id="IPR004805">
    <property type="entry name" value="DnaE2/DnaE/PolC"/>
</dbReference>
<dbReference type="InterPro" id="IPR029460">
    <property type="entry name" value="DNAPol_HHH"/>
</dbReference>
<keyword evidence="2" id="KW-0808">Transferase</keyword>
<dbReference type="Gene3D" id="1.10.10.1600">
    <property type="entry name" value="Bacterial DNA polymerase III alpha subunit, thumb domain"/>
    <property type="match status" value="1"/>
</dbReference>
<evidence type="ECO:0000256" key="3">
    <source>
        <dbReference type="ARBA" id="ARBA00022695"/>
    </source>
</evidence>
<dbReference type="GO" id="GO:0003887">
    <property type="term" value="F:DNA-directed DNA polymerase activity"/>
    <property type="evidence" value="ECO:0007669"/>
    <property type="project" value="UniProtKB-KW"/>
</dbReference>
<accession>A0A2N2E9S6</accession>
<dbReference type="AlphaFoldDB" id="A0A2N2E9S6"/>
<dbReference type="EC" id="2.7.7.7" evidence="1"/>
<evidence type="ECO:0000256" key="2">
    <source>
        <dbReference type="ARBA" id="ARBA00022679"/>
    </source>
</evidence>
<sequence>MSFVHLHNHTHYSLLDGLTNIDDFIAKVKEQGCPAVAITDHGVMYGAIEFYKKCKKAGIKPIIGVELYLAPNSRHDKNTREDARNYHILLLAKNNKGYQNLIKLVSLAHLEGFYYKPRIDWELLQKYHEGLIASTACLGGEIPSLILADKIDRAKERILEYNNLFGQGNFYLEMMDHPELEGQSKLNKKFVQLSKELGVPLIVTNDIHYLEKSDDEAQDILLCLQNKKKREDEDRMKMMGHGDYSCRDPKELAEAFKEIPEALSNTVKIAEMCNVEISLDEVHLPHFEVPDGYNQSSYLKKICEDGILKRYPDFSEKDLVEHRKRMDYELEVIGDMGWPSYFLIVADFVNWAKENKIVVGPGRGSAAGSLVCYLTGITNLDPLKYDLLFERFLNPERISMPDIDLDFADVRRDEVIHYVETKYGKDNVSQIITFGTMAARAAIRDVGRVLDEPYDYCDKLAKMVPMNYKIKDALENIVELKDIYKKEPAAKRILDYARKLEGVSRHASTHACGVLITKEPLTNYVPLQYASSSDKSIVSQYSLHPVEDLGLLKMDFLGLKNLTIIESAIKIIKNTRNIEINIDKIPLEDKKTFTVFKKAETTGVFQFESGGMKRYLKDLRPSEFEDIIAMVALYRPGPMEWIPDYIKGKHGREMSYIHSKLEPILSKTYGVAIYQEQVMQISRELAGFSKGEADTLRKAMGKKIPELLAEQKEKFVNGCVNNKIAKNLAEKIFAFIEPFAGYGFNRSHAACYALIAYQTAYLKAHYPAEFMASLLTADQNDTDRISIEIEECRKMGIEIAPPDINESFASFTVVTSGTKENKAVDEKEQSKIIRFGLNAIKNVGSHIVEEIIKERKGSGKFNDIFDFLQRVTDKDLNKKSLESLIKCGAFDQFDSREILLGSSDILLNFNKESSKLKNSPQVSLFFDSPQASIFSFPKLDKKQEISDQTKLQWEKELLGLYVSEHPFGAFKNKLSGSIVFLSDLNQRKQENVVTAGVISSIKKIITKNNENMLFVKIEDGIAFTEILVFPKVLKTCLDIWIEGKTVIMNATVSDKDGEIKLLLNKVSILEVDNVDKILEEFKSFKVAPRRQFNKNYNNQGSWLGVKVASVENKSLSLILKGGLSVEEMGNIKSILVLYPGKDSVFIKAKIYEGEKIIKLDILVDSSSSVKDDLRQNFSNILDVV</sequence>
<dbReference type="Gene3D" id="3.20.20.140">
    <property type="entry name" value="Metal-dependent hydrolases"/>
    <property type="match status" value="1"/>
</dbReference>
<evidence type="ECO:0000259" key="7">
    <source>
        <dbReference type="SMART" id="SM00481"/>
    </source>
</evidence>
<evidence type="ECO:0000256" key="4">
    <source>
        <dbReference type="ARBA" id="ARBA00022705"/>
    </source>
</evidence>
<evidence type="ECO:0000256" key="1">
    <source>
        <dbReference type="ARBA" id="ARBA00012417"/>
    </source>
</evidence>
<dbReference type="InterPro" id="IPR004013">
    <property type="entry name" value="PHP_dom"/>
</dbReference>
<dbReference type="InterPro" id="IPR040982">
    <property type="entry name" value="DNA_pol3_finger"/>
</dbReference>
<keyword evidence="4" id="KW-0235">DNA replication</keyword>
<evidence type="ECO:0000313" key="8">
    <source>
        <dbReference type="EMBL" id="PKM91475.1"/>
    </source>
</evidence>
<evidence type="ECO:0000256" key="5">
    <source>
        <dbReference type="ARBA" id="ARBA00022932"/>
    </source>
</evidence>
<dbReference type="GO" id="GO:0008408">
    <property type="term" value="F:3'-5' exonuclease activity"/>
    <property type="evidence" value="ECO:0007669"/>
    <property type="project" value="InterPro"/>
</dbReference>
<dbReference type="InterPro" id="IPR003141">
    <property type="entry name" value="Pol/His_phosphatase_N"/>
</dbReference>
<feature type="domain" description="Polymerase/histidinol phosphatase N-terminal" evidence="7">
    <location>
        <begin position="4"/>
        <end position="71"/>
    </location>
</feature>
<evidence type="ECO:0000313" key="9">
    <source>
        <dbReference type="Proteomes" id="UP000233517"/>
    </source>
</evidence>
<dbReference type="EMBL" id="PHAI01000002">
    <property type="protein sequence ID" value="PKM91475.1"/>
    <property type="molecule type" value="Genomic_DNA"/>
</dbReference>
<dbReference type="Proteomes" id="UP000233517">
    <property type="component" value="Unassembled WGS sequence"/>
</dbReference>
<organism evidence="8 9">
    <name type="scientific">Candidatus Falkowbacteria bacterium HGW-Falkowbacteria-1</name>
    <dbReference type="NCBI Taxonomy" id="2013768"/>
    <lineage>
        <taxon>Bacteria</taxon>
        <taxon>Candidatus Falkowiibacteriota</taxon>
    </lineage>
</organism>
<dbReference type="Gene3D" id="1.10.150.870">
    <property type="match status" value="1"/>
</dbReference>
<dbReference type="GO" id="GO:0006260">
    <property type="term" value="P:DNA replication"/>
    <property type="evidence" value="ECO:0007669"/>
    <property type="project" value="UniProtKB-KW"/>
</dbReference>
<reference evidence="8 9" key="1">
    <citation type="journal article" date="2017" name="ISME J.">
        <title>Potential for microbial H2 and metal transformations associated with novel bacteria and archaea in deep terrestrial subsurface sediments.</title>
        <authorList>
            <person name="Hernsdorf A.W."/>
            <person name="Amano Y."/>
            <person name="Miyakawa K."/>
            <person name="Ise K."/>
            <person name="Suzuki Y."/>
            <person name="Anantharaman K."/>
            <person name="Probst A."/>
            <person name="Burstein D."/>
            <person name="Thomas B.C."/>
            <person name="Banfield J.F."/>
        </authorList>
    </citation>
    <scope>NUCLEOTIDE SEQUENCE [LARGE SCALE GENOMIC DNA]</scope>
    <source>
        <strain evidence="8">HGW-Falkowbacteria-1</strain>
    </source>
</reference>
<dbReference type="PANTHER" id="PTHR32294">
    <property type="entry name" value="DNA POLYMERASE III SUBUNIT ALPHA"/>
    <property type="match status" value="1"/>
</dbReference>
<name>A0A2N2E9S6_9BACT</name>
<comment type="caution">
    <text evidence="8">The sequence shown here is derived from an EMBL/GenBank/DDBJ whole genome shotgun (WGS) entry which is preliminary data.</text>
</comment>